<evidence type="ECO:0000313" key="3">
    <source>
        <dbReference type="EMBL" id="TDK41214.1"/>
    </source>
</evidence>
<dbReference type="EMBL" id="SMUV01000074">
    <property type="protein sequence ID" value="TDK41214.1"/>
    <property type="molecule type" value="Genomic_DNA"/>
</dbReference>
<sequence length="285" mass="29830">MRGCVRPSRVISLIAALVLTGAAALAGTAPAPKRVVSVNLCTDQLALLLAAPGQILSLSHLSQDPDSSSMAEAARAYPTNGSGAEEVYLLAPDLVLAGSFTAASTVQMLRTLGIRVEIFAPAQSLADVPERIAQMGAALGREAEAAALIARFRADLDRLSATPDRRPRAALYYVNSYTVGDRTLAGDILRAAGFANVAGEAGLARGGTLPLEQLILLAPDVIVSGRDYPGQSRAEEVLDHPALRALPGTRVAGTLTDRDWICGTPMVLSAVEKLRDLRLSLEGNE</sequence>
<reference evidence="3 4" key="1">
    <citation type="submission" date="2019-03" db="EMBL/GenBank/DDBJ databases">
        <title>Ruegeria lutea sp. nov., a novel strain, isolated from marine sediment, the Masan Bay, South Korea.</title>
        <authorList>
            <person name="Kim J."/>
            <person name="Kim D.-Y."/>
            <person name="Lee S.-S."/>
        </authorList>
    </citation>
    <scope>NUCLEOTIDE SEQUENCE [LARGE SCALE GENOMIC DNA]</scope>
    <source>
        <strain evidence="3 4">318-1</strain>
    </source>
</reference>
<dbReference type="OrthoDB" id="1632039at2"/>
<dbReference type="InterPro" id="IPR002491">
    <property type="entry name" value="ABC_transptr_periplasmic_BD"/>
</dbReference>
<gene>
    <name evidence="3" type="ORF">E1832_21225</name>
</gene>
<keyword evidence="4" id="KW-1185">Reference proteome</keyword>
<dbReference type="PANTHER" id="PTHR30535:SF34">
    <property type="entry name" value="MOLYBDATE-BINDING PROTEIN MOLA"/>
    <property type="match status" value="1"/>
</dbReference>
<evidence type="ECO:0000313" key="4">
    <source>
        <dbReference type="Proteomes" id="UP000295301"/>
    </source>
</evidence>
<accession>A0A4R5UQ99</accession>
<dbReference type="PANTHER" id="PTHR30535">
    <property type="entry name" value="VITAMIN B12-BINDING PROTEIN"/>
    <property type="match status" value="1"/>
</dbReference>
<dbReference type="InterPro" id="IPR050902">
    <property type="entry name" value="ABC_Transporter_SBP"/>
</dbReference>
<dbReference type="GO" id="GO:0071281">
    <property type="term" value="P:cellular response to iron ion"/>
    <property type="evidence" value="ECO:0007669"/>
    <property type="project" value="TreeGrafter"/>
</dbReference>
<evidence type="ECO:0000256" key="1">
    <source>
        <dbReference type="SAM" id="SignalP"/>
    </source>
</evidence>
<name>A0A4R5UQ99_9RHOB</name>
<feature type="signal peptide" evidence="1">
    <location>
        <begin position="1"/>
        <end position="26"/>
    </location>
</feature>
<keyword evidence="1" id="KW-0732">Signal</keyword>
<dbReference type="Gene3D" id="3.40.50.1980">
    <property type="entry name" value="Nitrogenase molybdenum iron protein domain"/>
    <property type="match status" value="2"/>
</dbReference>
<dbReference type="Pfam" id="PF01497">
    <property type="entry name" value="Peripla_BP_2"/>
    <property type="match status" value="1"/>
</dbReference>
<feature type="domain" description="Fe/B12 periplasmic-binding" evidence="2">
    <location>
        <begin position="34"/>
        <end position="285"/>
    </location>
</feature>
<dbReference type="Proteomes" id="UP000295301">
    <property type="component" value="Unassembled WGS sequence"/>
</dbReference>
<organism evidence="3 4">
    <name type="scientific">Antarcticimicrobium luteum</name>
    <dbReference type="NCBI Taxonomy" id="2547397"/>
    <lineage>
        <taxon>Bacteria</taxon>
        <taxon>Pseudomonadati</taxon>
        <taxon>Pseudomonadota</taxon>
        <taxon>Alphaproteobacteria</taxon>
        <taxon>Rhodobacterales</taxon>
        <taxon>Paracoccaceae</taxon>
        <taxon>Antarcticimicrobium</taxon>
    </lineage>
</organism>
<feature type="chain" id="PRO_5020734033" evidence="1">
    <location>
        <begin position="27"/>
        <end position="285"/>
    </location>
</feature>
<dbReference type="PROSITE" id="PS50983">
    <property type="entry name" value="FE_B12_PBP"/>
    <property type="match status" value="1"/>
</dbReference>
<dbReference type="SUPFAM" id="SSF53807">
    <property type="entry name" value="Helical backbone' metal receptor"/>
    <property type="match status" value="1"/>
</dbReference>
<protein>
    <submittedName>
        <fullName evidence="3">ABC transporter substrate-binding protein</fullName>
    </submittedName>
</protein>
<evidence type="ECO:0000259" key="2">
    <source>
        <dbReference type="PROSITE" id="PS50983"/>
    </source>
</evidence>
<comment type="caution">
    <text evidence="3">The sequence shown here is derived from an EMBL/GenBank/DDBJ whole genome shotgun (WGS) entry which is preliminary data.</text>
</comment>
<dbReference type="AlphaFoldDB" id="A0A4R5UQ99"/>
<proteinExistence type="predicted"/>